<dbReference type="InterPro" id="IPR013783">
    <property type="entry name" value="Ig-like_fold"/>
</dbReference>
<proteinExistence type="predicted"/>
<dbReference type="InterPro" id="IPR050991">
    <property type="entry name" value="ECM_Regulatory_Proteins"/>
</dbReference>
<dbReference type="Gene3D" id="2.60.40.10">
    <property type="entry name" value="Immunoglobulins"/>
    <property type="match status" value="3"/>
</dbReference>
<sequence>MREMENELDNRFHFNQKNYFLRFQSHETESSNSAIYYINKHVRHALEYFVDDLKLDQNKTIDRFLDEQTVNEIFIFIAQLLLCDDDRICGNCAFIIGSTVETEKGLKQFLSIFTDDSTIETVDILQLLFQMLTHADPDCVLNATGTLGTISGSKQGRDLLLKHVSVSEMILNISVLLNSTNPWIASNAALVLARLTVEEVGCQIILTHSRHHEILNQLLAALDVNDPSRSTNIAFAIARLIEGEIGKKILINDCGQNKFFEALLIMLKINEDKGINKNACYALSCLCTSRYGYQLCIESITLFYKILVAIETILLSIEHEAVWFALMCLTTIAKHDGAYEHLCNSKQLTEIIKQVQETWIEFKDIQDESKLLWFMLHKNIKPNRPTIDECRDTSVDFSWDPCLFTEDDTDLQYRVILDDVPFTITNKTNYSINDLKPNSNYNVKIQFITSQGESIPSDATPFHTDDELPRPVINLHAVRITTSALRVVWEPPDFTACTTFKEYSIITKKIYLDEFEYEFTNECETTMNSLTANTTYQITVCPVSVKGKGETTSINVKTESAGDCLPAPPTFSVIGRRELHIKWQPPEVISGRFSRYELLCNGRCIYSGTDQEYHASKLKCDTEYIIEVCVITNDGRFRSRPVKARTLRDEFQNTIRHSLYERPTHVPVKFKRADTINARKVSPIMERRAAKEMPVINQNVQITTIRSMQLKAEVPSYSRALPGLFRNAPLRPIRAYPRSKTDLALQPISATVIIPTLSINHQAHITHATRSRAFRYPILTKSYERSSSISLTDSNYAFRRYS</sequence>
<dbReference type="InterPro" id="IPR011989">
    <property type="entry name" value="ARM-like"/>
</dbReference>
<dbReference type="SUPFAM" id="SSF49265">
    <property type="entry name" value="Fibronectin type III"/>
    <property type="match status" value="2"/>
</dbReference>
<dbReference type="EMBL" id="CAJNXB010004938">
    <property type="protein sequence ID" value="CAF3399413.1"/>
    <property type="molecule type" value="Genomic_DNA"/>
</dbReference>
<evidence type="ECO:0000313" key="4">
    <source>
        <dbReference type="EMBL" id="CAF4200624.1"/>
    </source>
</evidence>
<keyword evidence="7" id="KW-1185">Reference proteome</keyword>
<evidence type="ECO:0000313" key="5">
    <source>
        <dbReference type="EMBL" id="CAF4252856.1"/>
    </source>
</evidence>
<name>A0A820ERJ5_9BILA</name>
<dbReference type="Proteomes" id="UP000663862">
    <property type="component" value="Unassembled WGS sequence"/>
</dbReference>
<dbReference type="AlphaFoldDB" id="A0A820ERJ5"/>
<dbReference type="InterPro" id="IPR016024">
    <property type="entry name" value="ARM-type_fold"/>
</dbReference>
<dbReference type="PROSITE" id="PS50853">
    <property type="entry name" value="FN3"/>
    <property type="match status" value="3"/>
</dbReference>
<dbReference type="Gene3D" id="1.25.10.10">
    <property type="entry name" value="Leucine-rich Repeat Variant"/>
    <property type="match status" value="1"/>
</dbReference>
<dbReference type="CDD" id="cd00063">
    <property type="entry name" value="FN3"/>
    <property type="match status" value="3"/>
</dbReference>
<gene>
    <name evidence="6" type="ORF">HFQ381_LOCUS20519</name>
    <name evidence="3" type="ORF">TIS948_LOCUS27557</name>
    <name evidence="4" type="ORF">TSG867_LOCUS79</name>
    <name evidence="5" type="ORF">UJA718_LOCUS9660</name>
</gene>
<dbReference type="Proteomes" id="UP000663873">
    <property type="component" value="Unassembled WGS sequence"/>
</dbReference>
<evidence type="ECO:0000259" key="2">
    <source>
        <dbReference type="PROSITE" id="PS50853"/>
    </source>
</evidence>
<protein>
    <recommendedName>
        <fullName evidence="2">Fibronectin type-III domain-containing protein</fullName>
    </recommendedName>
</protein>
<feature type="domain" description="Fibronectin type-III" evidence="2">
    <location>
        <begin position="381"/>
        <end position="467"/>
    </location>
</feature>
<feature type="domain" description="Fibronectin type-III" evidence="2">
    <location>
        <begin position="565"/>
        <end position="649"/>
    </location>
</feature>
<dbReference type="OrthoDB" id="10253954at2759"/>
<dbReference type="EMBL" id="CAJOBO010001759">
    <property type="protein sequence ID" value="CAF4407208.1"/>
    <property type="molecule type" value="Genomic_DNA"/>
</dbReference>
<evidence type="ECO:0000256" key="1">
    <source>
        <dbReference type="ARBA" id="ARBA00022737"/>
    </source>
</evidence>
<dbReference type="EMBL" id="CAJOBQ010000002">
    <property type="protein sequence ID" value="CAF4200624.1"/>
    <property type="molecule type" value="Genomic_DNA"/>
</dbReference>
<dbReference type="Pfam" id="PF00041">
    <property type="entry name" value="fn3"/>
    <property type="match status" value="2"/>
</dbReference>
<organism evidence="5 7">
    <name type="scientific">Rotaria socialis</name>
    <dbReference type="NCBI Taxonomy" id="392032"/>
    <lineage>
        <taxon>Eukaryota</taxon>
        <taxon>Metazoa</taxon>
        <taxon>Spiralia</taxon>
        <taxon>Gnathifera</taxon>
        <taxon>Rotifera</taxon>
        <taxon>Eurotatoria</taxon>
        <taxon>Bdelloidea</taxon>
        <taxon>Philodinida</taxon>
        <taxon>Philodinidae</taxon>
        <taxon>Rotaria</taxon>
    </lineage>
</organism>
<dbReference type="PANTHER" id="PTHR46708">
    <property type="entry name" value="TENASCIN"/>
    <property type="match status" value="1"/>
</dbReference>
<evidence type="ECO:0000313" key="6">
    <source>
        <dbReference type="EMBL" id="CAF4407208.1"/>
    </source>
</evidence>
<dbReference type="InterPro" id="IPR036116">
    <property type="entry name" value="FN3_sf"/>
</dbReference>
<dbReference type="InterPro" id="IPR003961">
    <property type="entry name" value="FN3_dom"/>
</dbReference>
<dbReference type="SUPFAM" id="SSF48371">
    <property type="entry name" value="ARM repeat"/>
    <property type="match status" value="1"/>
</dbReference>
<keyword evidence="1" id="KW-0677">Repeat</keyword>
<dbReference type="SMART" id="SM00060">
    <property type="entry name" value="FN3"/>
    <property type="match status" value="3"/>
</dbReference>
<comment type="caution">
    <text evidence="5">The sequence shown here is derived from an EMBL/GenBank/DDBJ whole genome shotgun (WGS) entry which is preliminary data.</text>
</comment>
<dbReference type="EMBL" id="CAJOBP010001094">
    <property type="protein sequence ID" value="CAF4252856.1"/>
    <property type="molecule type" value="Genomic_DNA"/>
</dbReference>
<reference evidence="5" key="1">
    <citation type="submission" date="2021-02" db="EMBL/GenBank/DDBJ databases">
        <authorList>
            <person name="Nowell W R."/>
        </authorList>
    </citation>
    <scope>NUCLEOTIDE SEQUENCE</scope>
</reference>
<evidence type="ECO:0000313" key="7">
    <source>
        <dbReference type="Proteomes" id="UP000663873"/>
    </source>
</evidence>
<accession>A0A820ERJ5</accession>
<dbReference type="Proteomes" id="UP000663825">
    <property type="component" value="Unassembled WGS sequence"/>
</dbReference>
<dbReference type="Proteomes" id="UP000663851">
    <property type="component" value="Unassembled WGS sequence"/>
</dbReference>
<evidence type="ECO:0000313" key="3">
    <source>
        <dbReference type="EMBL" id="CAF3399413.1"/>
    </source>
</evidence>
<feature type="domain" description="Fibronectin type-III" evidence="2">
    <location>
        <begin position="471"/>
        <end position="563"/>
    </location>
</feature>
<dbReference type="PANTHER" id="PTHR46708:SF11">
    <property type="entry name" value="RECEPTOR-TYPE TYROSINE-PROTEIN PHOSPHATASE ETA-LIKE"/>
    <property type="match status" value="1"/>
</dbReference>